<keyword evidence="4 7" id="KW-1133">Transmembrane helix</keyword>
<feature type="transmembrane region" description="Helical" evidence="7">
    <location>
        <begin position="38"/>
        <end position="67"/>
    </location>
</feature>
<evidence type="ECO:0000256" key="6">
    <source>
        <dbReference type="SAM" id="MobiDB-lite"/>
    </source>
</evidence>
<keyword evidence="5 7" id="KW-0472">Membrane</keyword>
<keyword evidence="3 7" id="KW-0812">Transmembrane</keyword>
<evidence type="ECO:0000256" key="4">
    <source>
        <dbReference type="ARBA" id="ARBA00022989"/>
    </source>
</evidence>
<evidence type="ECO:0000256" key="3">
    <source>
        <dbReference type="ARBA" id="ARBA00022692"/>
    </source>
</evidence>
<proteinExistence type="inferred from homology"/>
<feature type="transmembrane region" description="Helical" evidence="7">
    <location>
        <begin position="258"/>
        <end position="289"/>
    </location>
</feature>
<evidence type="ECO:0000256" key="2">
    <source>
        <dbReference type="ARBA" id="ARBA00009773"/>
    </source>
</evidence>
<evidence type="ECO:0000256" key="1">
    <source>
        <dbReference type="ARBA" id="ARBA00004141"/>
    </source>
</evidence>
<dbReference type="EMBL" id="JAUSUK010000002">
    <property type="protein sequence ID" value="MDQ0327013.1"/>
    <property type="molecule type" value="Genomic_DNA"/>
</dbReference>
<reference evidence="8 9" key="1">
    <citation type="submission" date="2023-07" db="EMBL/GenBank/DDBJ databases">
        <title>Genomic Encyclopedia of Type Strains, Phase IV (KMG-IV): sequencing the most valuable type-strain genomes for metagenomic binning, comparative biology and taxonomic classification.</title>
        <authorList>
            <person name="Goeker M."/>
        </authorList>
    </citation>
    <scope>NUCLEOTIDE SEQUENCE [LARGE SCALE GENOMIC DNA]</scope>
    <source>
        <strain evidence="8 9">DSM 11549</strain>
    </source>
</reference>
<dbReference type="InterPro" id="IPR002549">
    <property type="entry name" value="AI-2E-like"/>
</dbReference>
<comment type="similarity">
    <text evidence="2">Belongs to the autoinducer-2 exporter (AI-2E) (TC 2.A.86) family.</text>
</comment>
<protein>
    <submittedName>
        <fullName evidence="8">PurR-regulated permease PerM</fullName>
    </submittedName>
</protein>
<gene>
    <name evidence="8" type="ORF">J2R99_002882</name>
</gene>
<feature type="transmembrane region" description="Helical" evidence="7">
    <location>
        <begin position="178"/>
        <end position="201"/>
    </location>
</feature>
<organism evidence="8 9">
    <name type="scientific">Rhodopseudomonas julia</name>
    <dbReference type="NCBI Taxonomy" id="200617"/>
    <lineage>
        <taxon>Bacteria</taxon>
        <taxon>Pseudomonadati</taxon>
        <taxon>Pseudomonadota</taxon>
        <taxon>Alphaproteobacteria</taxon>
        <taxon>Hyphomicrobiales</taxon>
        <taxon>Nitrobacteraceae</taxon>
        <taxon>Rhodopseudomonas</taxon>
    </lineage>
</organism>
<keyword evidence="9" id="KW-1185">Reference proteome</keyword>
<name>A0ABU0C906_9BRAD</name>
<feature type="transmembrane region" description="Helical" evidence="7">
    <location>
        <begin position="331"/>
        <end position="356"/>
    </location>
</feature>
<dbReference type="Pfam" id="PF01594">
    <property type="entry name" value="AI-2E_transport"/>
    <property type="match status" value="1"/>
</dbReference>
<sequence length="397" mass="43242">MTLTDSEADDRPSEATPPQADAPVEPQRQSAPWPLTGLFLIALVGALYLAKGFFLPVVLAFLFALVLSPVVRFFSRRGIAEWVTAALLVSSTFIMLVGGSYILSDPIGEWVDRAPSIAREMERKVGYLRGSVEQLQRASKEVDKFTTGKGGAAPGAAQEVVLREPGLLSDVATSTPDILARVLLCLVLLFFLLAYSELFYVKLVRSMPSLSDKKRALRIAHDIERELSRYLFTVTFINTMLGIAIGSGMWVIGMPNPVLWGILATLLNFIPYVGSMMGIVLSVVVGIVTFPTLSEAFYPPLVYLFFTAVEGNFITPLVVGRRLEMNPVAVFLSIAFWGWLWGFVGMFMAVPLLVAIKIFATNIPSLGAVAEFLSGDPRRPVEEPDDDEGEASAPSSG</sequence>
<dbReference type="PANTHER" id="PTHR21716:SF16">
    <property type="entry name" value="BLL1467 PROTEIN"/>
    <property type="match status" value="1"/>
</dbReference>
<evidence type="ECO:0000256" key="7">
    <source>
        <dbReference type="SAM" id="Phobius"/>
    </source>
</evidence>
<comment type="subcellular location">
    <subcellularLocation>
        <location evidence="1">Membrane</location>
        <topology evidence="1">Multi-pass membrane protein</topology>
    </subcellularLocation>
</comment>
<feature type="region of interest" description="Disordered" evidence="6">
    <location>
        <begin position="1"/>
        <end position="28"/>
    </location>
</feature>
<feature type="transmembrane region" description="Helical" evidence="7">
    <location>
        <begin position="230"/>
        <end position="252"/>
    </location>
</feature>
<dbReference type="PANTHER" id="PTHR21716">
    <property type="entry name" value="TRANSMEMBRANE PROTEIN"/>
    <property type="match status" value="1"/>
</dbReference>
<comment type="caution">
    <text evidence="8">The sequence shown here is derived from an EMBL/GenBank/DDBJ whole genome shotgun (WGS) entry which is preliminary data.</text>
</comment>
<evidence type="ECO:0000313" key="9">
    <source>
        <dbReference type="Proteomes" id="UP001230253"/>
    </source>
</evidence>
<evidence type="ECO:0000256" key="5">
    <source>
        <dbReference type="ARBA" id="ARBA00023136"/>
    </source>
</evidence>
<dbReference type="Proteomes" id="UP001230253">
    <property type="component" value="Unassembled WGS sequence"/>
</dbReference>
<evidence type="ECO:0000313" key="8">
    <source>
        <dbReference type="EMBL" id="MDQ0327013.1"/>
    </source>
</evidence>
<dbReference type="RefSeq" id="WP_307155103.1">
    <property type="nucleotide sequence ID" value="NZ_JAUSUK010000002.1"/>
</dbReference>
<feature type="transmembrane region" description="Helical" evidence="7">
    <location>
        <begin position="301"/>
        <end position="319"/>
    </location>
</feature>
<accession>A0ABU0C906</accession>
<feature type="region of interest" description="Disordered" evidence="6">
    <location>
        <begin position="375"/>
        <end position="397"/>
    </location>
</feature>
<feature type="transmembrane region" description="Helical" evidence="7">
    <location>
        <begin position="79"/>
        <end position="103"/>
    </location>
</feature>